<evidence type="ECO:0000256" key="1">
    <source>
        <dbReference type="SAM" id="MobiDB-lite"/>
    </source>
</evidence>
<gene>
    <name evidence="2" type="ORF">HMPREF9123_1761</name>
</gene>
<organism evidence="2 3">
    <name type="scientific">Neisseria bacilliformis ATCC BAA-1200</name>
    <dbReference type="NCBI Taxonomy" id="888742"/>
    <lineage>
        <taxon>Bacteria</taxon>
        <taxon>Pseudomonadati</taxon>
        <taxon>Pseudomonadota</taxon>
        <taxon>Betaproteobacteria</taxon>
        <taxon>Neisseriales</taxon>
        <taxon>Neisseriaceae</taxon>
        <taxon>Neisseria</taxon>
    </lineage>
</organism>
<evidence type="ECO:0000313" key="3">
    <source>
        <dbReference type="Proteomes" id="UP000004105"/>
    </source>
</evidence>
<dbReference type="Proteomes" id="UP000004105">
    <property type="component" value="Unassembled WGS sequence"/>
</dbReference>
<comment type="caution">
    <text evidence="2">The sequence shown here is derived from an EMBL/GenBank/DDBJ whole genome shotgun (WGS) entry which is preliminary data.</text>
</comment>
<feature type="region of interest" description="Disordered" evidence="1">
    <location>
        <begin position="21"/>
        <end position="46"/>
    </location>
</feature>
<proteinExistence type="predicted"/>
<sequence>MIHGGCVRFCQQGFRLPERSSETVAASIPSPAGRRSDSRIRRSGSGAGVFPCGKNVGYEYPTYGFQTAFATFTPSFPRRRESCLVRGNM</sequence>
<dbReference type="HOGENOM" id="CLU_2451548_0_0_4"/>
<name>F2BDF5_9NEIS</name>
<protein>
    <submittedName>
        <fullName evidence="2">Uncharacterized protein</fullName>
    </submittedName>
</protein>
<reference evidence="2 3" key="1">
    <citation type="submission" date="2011-02" db="EMBL/GenBank/DDBJ databases">
        <authorList>
            <person name="Muzny D."/>
            <person name="Qin X."/>
            <person name="Deng J."/>
            <person name="Jiang H."/>
            <person name="Liu Y."/>
            <person name="Qu J."/>
            <person name="Song X.-Z."/>
            <person name="Zhang L."/>
            <person name="Thornton R."/>
            <person name="Coyle M."/>
            <person name="Francisco L."/>
            <person name="Jackson L."/>
            <person name="Javaid M."/>
            <person name="Korchina V."/>
            <person name="Kovar C."/>
            <person name="Mata R."/>
            <person name="Mathew T."/>
            <person name="Ngo R."/>
            <person name="Nguyen L."/>
            <person name="Nguyen N."/>
            <person name="Okwuonu G."/>
            <person name="Ongeri F."/>
            <person name="Pham C."/>
            <person name="Simmons D."/>
            <person name="Wilczek-Boney K."/>
            <person name="Hale W."/>
            <person name="Jakkamsetti A."/>
            <person name="Pham P."/>
            <person name="Ruth R."/>
            <person name="San Lucas F."/>
            <person name="Warren J."/>
            <person name="Zhang J."/>
            <person name="Zhao Z."/>
            <person name="Zhou C."/>
            <person name="Zhu D."/>
            <person name="Lee S."/>
            <person name="Bess C."/>
            <person name="Blankenburg K."/>
            <person name="Forbes L."/>
            <person name="Fu Q."/>
            <person name="Gubbala S."/>
            <person name="Hirani K."/>
            <person name="Jayaseelan J.C."/>
            <person name="Lara F."/>
            <person name="Munidasa M."/>
            <person name="Palculict T."/>
            <person name="Patil S."/>
            <person name="Pu L.-L."/>
            <person name="Saada N."/>
            <person name="Tang L."/>
            <person name="Weissenberger G."/>
            <person name="Zhu Y."/>
            <person name="Hemphill L."/>
            <person name="Shang Y."/>
            <person name="Youmans B."/>
            <person name="Ayvaz T."/>
            <person name="Ross M."/>
            <person name="Santibanez J."/>
            <person name="Aqrawi P."/>
            <person name="Gross S."/>
            <person name="Joshi V."/>
            <person name="Fowler G."/>
            <person name="Nazareth L."/>
            <person name="Reid J."/>
            <person name="Worley K."/>
            <person name="Petrosino J."/>
            <person name="Highlander S."/>
            <person name="Gibbs R."/>
        </authorList>
    </citation>
    <scope>NUCLEOTIDE SEQUENCE [LARGE SCALE GENOMIC DNA]</scope>
    <source>
        <strain evidence="2 3">ATCC BAA-1200</strain>
    </source>
</reference>
<evidence type="ECO:0000313" key="2">
    <source>
        <dbReference type="EMBL" id="EGF10551.1"/>
    </source>
</evidence>
<accession>F2BDF5</accession>
<keyword evidence="3" id="KW-1185">Reference proteome</keyword>
<dbReference type="AlphaFoldDB" id="F2BDF5"/>
<dbReference type="EMBL" id="AFAY01000035">
    <property type="protein sequence ID" value="EGF10551.1"/>
    <property type="molecule type" value="Genomic_DNA"/>
</dbReference>